<reference evidence="1" key="2">
    <citation type="submission" date="2023-07" db="EMBL/GenBank/DDBJ databases">
        <authorList>
            <consortium name="Lawrence Berkeley National Laboratory"/>
            <person name="Haridas S."/>
            <person name="Hensen N."/>
            <person name="Bonometti L."/>
            <person name="Westerberg I."/>
            <person name="Brannstrom I.O."/>
            <person name="Guillou S."/>
            <person name="Cros-Aarteil S."/>
            <person name="Calhoun S."/>
            <person name="Kuo A."/>
            <person name="Mondo S."/>
            <person name="Pangilinan J."/>
            <person name="Riley R."/>
            <person name="LaButti K."/>
            <person name="Andreopoulos B."/>
            <person name="Lipzen A."/>
            <person name="Chen C."/>
            <person name="Yanf M."/>
            <person name="Daum C."/>
            <person name="Ng V."/>
            <person name="Clum A."/>
            <person name="Steindorff A."/>
            <person name="Ohm R."/>
            <person name="Martin F."/>
            <person name="Silar P."/>
            <person name="Natvig D."/>
            <person name="Lalanne C."/>
            <person name="Gautier V."/>
            <person name="Ament-velasquez S.L."/>
            <person name="Kruys A."/>
            <person name="Hutchinson M.I."/>
            <person name="Powell A.J."/>
            <person name="Barry K."/>
            <person name="Miller A.N."/>
            <person name="Grigoriev I.V."/>
            <person name="Debuchy R."/>
            <person name="Gladieux P."/>
            <person name="Thoren M.H."/>
            <person name="Johannesson H."/>
        </authorList>
    </citation>
    <scope>NUCLEOTIDE SEQUENCE</scope>
    <source>
        <strain evidence="1">FGSC 1904</strain>
    </source>
</reference>
<accession>A0AAE0PHZ8</accession>
<dbReference type="Proteomes" id="UP001281003">
    <property type="component" value="Unassembled WGS sequence"/>
</dbReference>
<evidence type="ECO:0000313" key="2">
    <source>
        <dbReference type="Proteomes" id="UP001281003"/>
    </source>
</evidence>
<sequence length="185" mass="21110">MTSRPVFIENMSLKECVPLQGFMWQNRPSVLRSLERDKLVLRSFRKNDLPISPGNIGLELNTVVMVAGLNSVSYRLFDPMGHPGQPKNISGREYEFLSTLADDTRIGCRMPTHVFVELFRELVNARIRFLNHNSDYIGTISSVAEKMDIFLKKTEGYYSDDRLLQRLEEEILKSKGGQQGPVATE</sequence>
<gene>
    <name evidence="1" type="ORF">B0T20DRAFT_496779</name>
</gene>
<organism evidence="1 2">
    <name type="scientific">Sordaria brevicollis</name>
    <dbReference type="NCBI Taxonomy" id="83679"/>
    <lineage>
        <taxon>Eukaryota</taxon>
        <taxon>Fungi</taxon>
        <taxon>Dikarya</taxon>
        <taxon>Ascomycota</taxon>
        <taxon>Pezizomycotina</taxon>
        <taxon>Sordariomycetes</taxon>
        <taxon>Sordariomycetidae</taxon>
        <taxon>Sordariales</taxon>
        <taxon>Sordariaceae</taxon>
        <taxon>Sordaria</taxon>
    </lineage>
</organism>
<dbReference type="EMBL" id="JAUTDP010000004">
    <property type="protein sequence ID" value="KAK3400333.1"/>
    <property type="molecule type" value="Genomic_DNA"/>
</dbReference>
<evidence type="ECO:0000313" key="1">
    <source>
        <dbReference type="EMBL" id="KAK3400333.1"/>
    </source>
</evidence>
<dbReference type="AlphaFoldDB" id="A0AAE0PHZ8"/>
<proteinExistence type="predicted"/>
<protein>
    <submittedName>
        <fullName evidence="1">Uncharacterized protein</fullName>
    </submittedName>
</protein>
<comment type="caution">
    <text evidence="1">The sequence shown here is derived from an EMBL/GenBank/DDBJ whole genome shotgun (WGS) entry which is preliminary data.</text>
</comment>
<reference evidence="1" key="1">
    <citation type="journal article" date="2023" name="Mol. Phylogenet. Evol.">
        <title>Genome-scale phylogeny and comparative genomics of the fungal order Sordariales.</title>
        <authorList>
            <person name="Hensen N."/>
            <person name="Bonometti L."/>
            <person name="Westerberg I."/>
            <person name="Brannstrom I.O."/>
            <person name="Guillou S."/>
            <person name="Cros-Aarteil S."/>
            <person name="Calhoun S."/>
            <person name="Haridas S."/>
            <person name="Kuo A."/>
            <person name="Mondo S."/>
            <person name="Pangilinan J."/>
            <person name="Riley R."/>
            <person name="LaButti K."/>
            <person name="Andreopoulos B."/>
            <person name="Lipzen A."/>
            <person name="Chen C."/>
            <person name="Yan M."/>
            <person name="Daum C."/>
            <person name="Ng V."/>
            <person name="Clum A."/>
            <person name="Steindorff A."/>
            <person name="Ohm R.A."/>
            <person name="Martin F."/>
            <person name="Silar P."/>
            <person name="Natvig D.O."/>
            <person name="Lalanne C."/>
            <person name="Gautier V."/>
            <person name="Ament-Velasquez S.L."/>
            <person name="Kruys A."/>
            <person name="Hutchinson M.I."/>
            <person name="Powell A.J."/>
            <person name="Barry K."/>
            <person name="Miller A.N."/>
            <person name="Grigoriev I.V."/>
            <person name="Debuchy R."/>
            <person name="Gladieux P."/>
            <person name="Hiltunen Thoren M."/>
            <person name="Johannesson H."/>
        </authorList>
    </citation>
    <scope>NUCLEOTIDE SEQUENCE</scope>
    <source>
        <strain evidence="1">FGSC 1904</strain>
    </source>
</reference>
<keyword evidence="2" id="KW-1185">Reference proteome</keyword>
<name>A0AAE0PHZ8_SORBR</name>